<organism evidence="2 3">
    <name type="scientific">Rhodopseudomonas palustris</name>
    <dbReference type="NCBI Taxonomy" id="1076"/>
    <lineage>
        <taxon>Bacteria</taxon>
        <taxon>Pseudomonadati</taxon>
        <taxon>Pseudomonadota</taxon>
        <taxon>Alphaproteobacteria</taxon>
        <taxon>Hyphomicrobiales</taxon>
        <taxon>Nitrobacteraceae</taxon>
        <taxon>Rhodopseudomonas</taxon>
    </lineage>
</organism>
<keyword evidence="1" id="KW-1133">Transmembrane helix</keyword>
<protein>
    <submittedName>
        <fullName evidence="2">PTS ascorbate transporter subunit IIC</fullName>
    </submittedName>
</protein>
<feature type="transmembrane region" description="Helical" evidence="1">
    <location>
        <begin position="18"/>
        <end position="35"/>
    </location>
</feature>
<dbReference type="Proteomes" id="UP000285523">
    <property type="component" value="Unassembled WGS sequence"/>
</dbReference>
<evidence type="ECO:0000313" key="2">
    <source>
        <dbReference type="EMBL" id="RJF63156.1"/>
    </source>
</evidence>
<dbReference type="EMBL" id="QYYD01000075">
    <property type="protein sequence ID" value="RJF63156.1"/>
    <property type="molecule type" value="Genomic_DNA"/>
</dbReference>
<evidence type="ECO:0000313" key="3">
    <source>
        <dbReference type="Proteomes" id="UP000285523"/>
    </source>
</evidence>
<comment type="caution">
    <text evidence="2">The sequence shown here is derived from an EMBL/GenBank/DDBJ whole genome shotgun (WGS) entry which is preliminary data.</text>
</comment>
<gene>
    <name evidence="2" type="ORF">D4Q52_26025</name>
</gene>
<feature type="non-terminal residue" evidence="2">
    <location>
        <position position="1"/>
    </location>
</feature>
<proteinExistence type="predicted"/>
<dbReference type="AlphaFoldDB" id="A0A418UWR1"/>
<accession>A0A418UWR1</accession>
<sequence>SDVISSGLVLGHAFQNNWLFVALFIVFVAALAWFVNGKSAKPKGENVHESV</sequence>
<name>A0A418UWR1_RHOPL</name>
<evidence type="ECO:0000256" key="1">
    <source>
        <dbReference type="SAM" id="Phobius"/>
    </source>
</evidence>
<keyword evidence="1" id="KW-0472">Membrane</keyword>
<reference evidence="2 3" key="1">
    <citation type="submission" date="2018-09" db="EMBL/GenBank/DDBJ databases">
        <title>Draft genome sequence of Rhodopseudomonas palustris 2.1.18.</title>
        <authorList>
            <person name="Robertson S.L."/>
            <person name="Meyer T.E."/>
            <person name="Kyndt J.A."/>
        </authorList>
    </citation>
    <scope>NUCLEOTIDE SEQUENCE [LARGE SCALE GENOMIC DNA]</scope>
    <source>
        <strain evidence="2 3">2.1.18</strain>
    </source>
</reference>
<keyword evidence="1" id="KW-0812">Transmembrane</keyword>